<accession>A0ABR6VI01</accession>
<dbReference type="CDD" id="cd00056">
    <property type="entry name" value="ENDO3c"/>
    <property type="match status" value="1"/>
</dbReference>
<dbReference type="EMBL" id="JACOGK010000016">
    <property type="protein sequence ID" value="MBC3536920.1"/>
    <property type="molecule type" value="Genomic_DNA"/>
</dbReference>
<protein>
    <recommendedName>
        <fullName evidence="2">DNA-3-methyladenine glycosylase II</fullName>
        <ecNumber evidence="2">3.2.2.21</ecNumber>
    </recommendedName>
</protein>
<dbReference type="InterPro" id="IPR051912">
    <property type="entry name" value="Alkylbase_DNA_Glycosylase/TA"/>
</dbReference>
<dbReference type="SUPFAM" id="SSF48150">
    <property type="entry name" value="DNA-glycosylase"/>
    <property type="match status" value="1"/>
</dbReference>
<evidence type="ECO:0000259" key="5">
    <source>
        <dbReference type="SMART" id="SM00478"/>
    </source>
</evidence>
<dbReference type="PANTHER" id="PTHR43003:SF5">
    <property type="entry name" value="DNA-3-METHYLADENINE GLYCOSYLASE"/>
    <property type="match status" value="1"/>
</dbReference>
<dbReference type="EC" id="3.2.2.21" evidence="2"/>
<gene>
    <name evidence="6" type="ORF">H8J70_06620</name>
</gene>
<reference evidence="6 7" key="1">
    <citation type="submission" date="2020-08" db="EMBL/GenBank/DDBJ databases">
        <authorList>
            <person name="Liu C."/>
            <person name="Sun Q."/>
        </authorList>
    </citation>
    <scope>NUCLEOTIDE SEQUENCE [LARGE SCALE GENOMIC DNA]</scope>
    <source>
        <strain evidence="6 7">NSJ-59</strain>
    </source>
</reference>
<dbReference type="SMART" id="SM00478">
    <property type="entry name" value="ENDO3c"/>
    <property type="match status" value="1"/>
</dbReference>
<dbReference type="PANTHER" id="PTHR43003">
    <property type="entry name" value="DNA-3-METHYLADENINE GLYCOSYLASE"/>
    <property type="match status" value="1"/>
</dbReference>
<keyword evidence="7" id="KW-1185">Reference proteome</keyword>
<organism evidence="6 7">
    <name type="scientific">Megasphaera hominis</name>
    <dbReference type="NCBI Taxonomy" id="159836"/>
    <lineage>
        <taxon>Bacteria</taxon>
        <taxon>Bacillati</taxon>
        <taxon>Bacillota</taxon>
        <taxon>Negativicutes</taxon>
        <taxon>Veillonellales</taxon>
        <taxon>Veillonellaceae</taxon>
        <taxon>Megasphaera</taxon>
    </lineage>
</organism>
<dbReference type="Gene3D" id="1.10.1670.40">
    <property type="match status" value="1"/>
</dbReference>
<dbReference type="InterPro" id="IPR003265">
    <property type="entry name" value="HhH-GPD_domain"/>
</dbReference>
<name>A0ABR6VI01_9FIRM</name>
<dbReference type="Proteomes" id="UP000606870">
    <property type="component" value="Unassembled WGS sequence"/>
</dbReference>
<evidence type="ECO:0000256" key="2">
    <source>
        <dbReference type="ARBA" id="ARBA00012000"/>
    </source>
</evidence>
<evidence type="ECO:0000256" key="4">
    <source>
        <dbReference type="ARBA" id="ARBA00023204"/>
    </source>
</evidence>
<comment type="caution">
    <text evidence="6">The sequence shown here is derived from an EMBL/GenBank/DDBJ whole genome shotgun (WGS) entry which is preliminary data.</text>
</comment>
<proteinExistence type="predicted"/>
<dbReference type="Gene3D" id="1.10.340.30">
    <property type="entry name" value="Hypothetical protein, domain 2"/>
    <property type="match status" value="1"/>
</dbReference>
<feature type="domain" description="HhH-GPD" evidence="5">
    <location>
        <begin position="52"/>
        <end position="203"/>
    </location>
</feature>
<keyword evidence="4" id="KW-0234">DNA repair</keyword>
<dbReference type="Pfam" id="PF00730">
    <property type="entry name" value="HhH-GPD"/>
    <property type="match status" value="1"/>
</dbReference>
<evidence type="ECO:0000313" key="6">
    <source>
        <dbReference type="EMBL" id="MBC3536920.1"/>
    </source>
</evidence>
<comment type="catalytic activity">
    <reaction evidence="1">
        <text>Hydrolysis of alkylated DNA, releasing 3-methyladenine, 3-methylguanine, 7-methylguanine and 7-methyladenine.</text>
        <dbReference type="EC" id="3.2.2.21"/>
    </reaction>
</comment>
<evidence type="ECO:0000256" key="3">
    <source>
        <dbReference type="ARBA" id="ARBA00022763"/>
    </source>
</evidence>
<dbReference type="RefSeq" id="WP_186503073.1">
    <property type="nucleotide sequence ID" value="NZ_JACOGK010000016.1"/>
</dbReference>
<keyword evidence="3" id="KW-0227">DNA damage</keyword>
<evidence type="ECO:0000256" key="1">
    <source>
        <dbReference type="ARBA" id="ARBA00000086"/>
    </source>
</evidence>
<sequence length="217" mass="24655">MSLLITLDGSSPSIQYLQKKDKRLAKIISMVGPLTYEPHTDNPFPFLIHEIIEQMLSIKAGAKIYGRLVERCGGVITPEALGQLSLEEIRSVGTSQSKAKAIAAAAEAVRSGQLDFRRFPELTNEEVLAELRALPGIGSWTAKMYLLFVLDRQDILPYEDVAFLQAYSWLYKTDDRSRQAVEKKCRKWKPYSSIAARYLYKAYDKGLTKEEFHLFKD</sequence>
<evidence type="ECO:0000313" key="7">
    <source>
        <dbReference type="Proteomes" id="UP000606870"/>
    </source>
</evidence>
<dbReference type="InterPro" id="IPR011257">
    <property type="entry name" value="DNA_glycosylase"/>
</dbReference>